<feature type="compositionally biased region" description="Pro residues" evidence="1">
    <location>
        <begin position="28"/>
        <end position="40"/>
    </location>
</feature>
<feature type="region of interest" description="Disordered" evidence="1">
    <location>
        <begin position="1"/>
        <end position="89"/>
    </location>
</feature>
<gene>
    <name evidence="2" type="ORF">CHC_T00004643001</name>
</gene>
<dbReference type="Proteomes" id="UP000012073">
    <property type="component" value="Unassembled WGS sequence"/>
</dbReference>
<evidence type="ECO:0000313" key="3">
    <source>
        <dbReference type="Proteomes" id="UP000012073"/>
    </source>
</evidence>
<dbReference type="GeneID" id="17323814"/>
<evidence type="ECO:0000256" key="1">
    <source>
        <dbReference type="SAM" id="MobiDB-lite"/>
    </source>
</evidence>
<dbReference type="KEGG" id="ccp:CHC_T00004643001"/>
<organism evidence="2 3">
    <name type="scientific">Chondrus crispus</name>
    <name type="common">Carrageen Irish moss</name>
    <name type="synonym">Polymorpha crispa</name>
    <dbReference type="NCBI Taxonomy" id="2769"/>
    <lineage>
        <taxon>Eukaryota</taxon>
        <taxon>Rhodophyta</taxon>
        <taxon>Florideophyceae</taxon>
        <taxon>Rhodymeniophycidae</taxon>
        <taxon>Gigartinales</taxon>
        <taxon>Gigartinaceae</taxon>
        <taxon>Chondrus</taxon>
    </lineage>
</organism>
<dbReference type="RefSeq" id="XP_005716098.1">
    <property type="nucleotide sequence ID" value="XM_005716041.1"/>
</dbReference>
<protein>
    <submittedName>
        <fullName evidence="2">Uncharacterized protein</fullName>
    </submittedName>
</protein>
<dbReference type="Gramene" id="CDF36279">
    <property type="protein sequence ID" value="CDF36279"/>
    <property type="gene ID" value="CHC_T00004643001"/>
</dbReference>
<reference evidence="3" key="1">
    <citation type="journal article" date="2013" name="Proc. Natl. Acad. Sci. U.S.A.">
        <title>Genome structure and metabolic features in the red seaweed Chondrus crispus shed light on evolution of the Archaeplastida.</title>
        <authorList>
            <person name="Collen J."/>
            <person name="Porcel B."/>
            <person name="Carre W."/>
            <person name="Ball S.G."/>
            <person name="Chaparro C."/>
            <person name="Tonon T."/>
            <person name="Barbeyron T."/>
            <person name="Michel G."/>
            <person name="Noel B."/>
            <person name="Valentin K."/>
            <person name="Elias M."/>
            <person name="Artiguenave F."/>
            <person name="Arun A."/>
            <person name="Aury J.M."/>
            <person name="Barbosa-Neto J.F."/>
            <person name="Bothwell J.H."/>
            <person name="Bouget F.Y."/>
            <person name="Brillet L."/>
            <person name="Cabello-Hurtado F."/>
            <person name="Capella-Gutierrez S."/>
            <person name="Charrier B."/>
            <person name="Cladiere L."/>
            <person name="Cock J.M."/>
            <person name="Coelho S.M."/>
            <person name="Colleoni C."/>
            <person name="Czjzek M."/>
            <person name="Da Silva C."/>
            <person name="Delage L."/>
            <person name="Denoeud F."/>
            <person name="Deschamps P."/>
            <person name="Dittami S.M."/>
            <person name="Gabaldon T."/>
            <person name="Gachon C.M."/>
            <person name="Groisillier A."/>
            <person name="Herve C."/>
            <person name="Jabbari K."/>
            <person name="Katinka M."/>
            <person name="Kloareg B."/>
            <person name="Kowalczyk N."/>
            <person name="Labadie K."/>
            <person name="Leblanc C."/>
            <person name="Lopez P.J."/>
            <person name="McLachlan D.H."/>
            <person name="Meslet-Cladiere L."/>
            <person name="Moustafa A."/>
            <person name="Nehr Z."/>
            <person name="Nyvall Collen P."/>
            <person name="Panaud O."/>
            <person name="Partensky F."/>
            <person name="Poulain J."/>
            <person name="Rensing S.A."/>
            <person name="Rousvoal S."/>
            <person name="Samson G."/>
            <person name="Symeonidi A."/>
            <person name="Weissenbach J."/>
            <person name="Zambounis A."/>
            <person name="Wincker P."/>
            <person name="Boyen C."/>
        </authorList>
    </citation>
    <scope>NUCLEOTIDE SEQUENCE [LARGE SCALE GENOMIC DNA]</scope>
    <source>
        <strain evidence="3">cv. Stackhouse</strain>
    </source>
</reference>
<proteinExistence type="predicted"/>
<name>R7QDW5_CHOCR</name>
<accession>R7QDW5</accession>
<keyword evidence="3" id="KW-1185">Reference proteome</keyword>
<feature type="compositionally biased region" description="Polar residues" evidence="1">
    <location>
        <begin position="70"/>
        <end position="89"/>
    </location>
</feature>
<sequence length="104" mass="11284">MSSVFALHSRSSHPPEPPPHPSRIDPSPSRPHPLPRPRPSPHVTSSSPRPVPSAFRGLSQPWLRPLLGENSPNPSMVAPNSKSARRSLSTQWTVTSGWSSLAAF</sequence>
<dbReference type="AlphaFoldDB" id="R7QDW5"/>
<evidence type="ECO:0000313" key="2">
    <source>
        <dbReference type="EMBL" id="CDF36279.1"/>
    </source>
</evidence>
<dbReference type="EMBL" id="HG001769">
    <property type="protein sequence ID" value="CDF36279.1"/>
    <property type="molecule type" value="Genomic_DNA"/>
</dbReference>